<name>A0AA91Q2D8_CLALS</name>
<evidence type="ECO:0000259" key="1">
    <source>
        <dbReference type="Pfam" id="PF01738"/>
    </source>
</evidence>
<sequence length="239" mass="25972">MASKAPAKCCITASFHEGTPKGKHVPLCGLDTYVSGDASDRVIVIFTDVFGHKLNNTLLIADEMAKSGYKVLIPDILNNDPFDANADLSALGAWIPKHTNEIIKPQVDAYMEALKKDLKPKFIGVIGYCFGAPFAAQQISASGYADAGAIAHPSRVSMEEVAAIKKPIIISAAEVDPVFPVELRHETEKKLTEIGARYQIDLFSGVSHGYAVRGDISDPVVKYAKEKTLIDQIMFFDLF</sequence>
<reference evidence="2 3" key="1">
    <citation type="submission" date="2017-04" db="EMBL/GenBank/DDBJ databases">
        <title>Draft genome of the yeast Clavispora lusitaniae type strain CBS 6936.</title>
        <authorList>
            <person name="Durrens P."/>
            <person name="Klopp C."/>
            <person name="Biteau N."/>
            <person name="Fitton-Ouhabi V."/>
            <person name="Dementhon K."/>
            <person name="Accoceberry I."/>
            <person name="Sherman D.J."/>
            <person name="Noel T."/>
        </authorList>
    </citation>
    <scope>NUCLEOTIDE SEQUENCE [LARGE SCALE GENOMIC DNA]</scope>
    <source>
        <strain evidence="2 3">CBS 6936</strain>
    </source>
</reference>
<dbReference type="Gene3D" id="3.40.50.1820">
    <property type="entry name" value="alpha/beta hydrolase"/>
    <property type="match status" value="1"/>
</dbReference>
<dbReference type="AlphaFoldDB" id="A0AA91Q2D8"/>
<comment type="caution">
    <text evidence="2">The sequence shown here is derived from an EMBL/GenBank/DDBJ whole genome shotgun (WGS) entry which is preliminary data.</text>
</comment>
<dbReference type="Proteomes" id="UP000195602">
    <property type="component" value="Unassembled WGS sequence"/>
</dbReference>
<organism evidence="2 3">
    <name type="scientific">Clavispora lusitaniae</name>
    <name type="common">Candida lusitaniae</name>
    <dbReference type="NCBI Taxonomy" id="36911"/>
    <lineage>
        <taxon>Eukaryota</taxon>
        <taxon>Fungi</taxon>
        <taxon>Dikarya</taxon>
        <taxon>Ascomycota</taxon>
        <taxon>Saccharomycotina</taxon>
        <taxon>Pichiomycetes</taxon>
        <taxon>Metschnikowiaceae</taxon>
        <taxon>Clavispora</taxon>
    </lineage>
</organism>
<dbReference type="KEGG" id="clus:A9F13_03g02310"/>
<gene>
    <name evidence="2" type="ORF">A9F13_03g02310</name>
</gene>
<keyword evidence="2" id="KW-0378">Hydrolase</keyword>
<proteinExistence type="predicted"/>
<dbReference type="Pfam" id="PF01738">
    <property type="entry name" value="DLH"/>
    <property type="match status" value="1"/>
</dbReference>
<dbReference type="PANTHER" id="PTHR17630:SF44">
    <property type="entry name" value="PROTEIN AIM2"/>
    <property type="match status" value="1"/>
</dbReference>
<feature type="domain" description="Dienelactone hydrolase" evidence="1">
    <location>
        <begin position="32"/>
        <end position="237"/>
    </location>
</feature>
<dbReference type="PANTHER" id="PTHR17630">
    <property type="entry name" value="DIENELACTONE HYDROLASE"/>
    <property type="match status" value="1"/>
</dbReference>
<accession>A0AA91Q2D8</accession>
<dbReference type="InterPro" id="IPR002925">
    <property type="entry name" value="Dienelactn_hydro"/>
</dbReference>
<evidence type="ECO:0000313" key="2">
    <source>
        <dbReference type="EMBL" id="OVF10089.1"/>
    </source>
</evidence>
<dbReference type="InterPro" id="IPR029058">
    <property type="entry name" value="AB_hydrolase_fold"/>
</dbReference>
<evidence type="ECO:0000313" key="3">
    <source>
        <dbReference type="Proteomes" id="UP000195602"/>
    </source>
</evidence>
<dbReference type="GO" id="GO:0016787">
    <property type="term" value="F:hydrolase activity"/>
    <property type="evidence" value="ECO:0007669"/>
    <property type="project" value="UniProtKB-KW"/>
</dbReference>
<protein>
    <submittedName>
        <fullName evidence="2">Hydrolase</fullName>
    </submittedName>
</protein>
<dbReference type="SUPFAM" id="SSF53474">
    <property type="entry name" value="alpha/beta-Hydrolases"/>
    <property type="match status" value="1"/>
</dbReference>
<dbReference type="EMBL" id="LYUB02000003">
    <property type="protein sequence ID" value="OVF10089.1"/>
    <property type="molecule type" value="Genomic_DNA"/>
</dbReference>